<name>M1K8P5_ENCCN</name>
<dbReference type="GO" id="GO:0006508">
    <property type="term" value="P:proteolysis"/>
    <property type="evidence" value="ECO:0007669"/>
    <property type="project" value="UniProtKB-KW"/>
</dbReference>
<keyword evidence="4" id="KW-0788">Thiol protease</keyword>
<evidence type="ECO:0000259" key="6">
    <source>
        <dbReference type="PROSITE" id="PS50600"/>
    </source>
</evidence>
<dbReference type="InterPro" id="IPR038765">
    <property type="entry name" value="Papain-like_cys_pep_sf"/>
</dbReference>
<dbReference type="GO" id="GO:0005634">
    <property type="term" value="C:nucleus"/>
    <property type="evidence" value="ECO:0007669"/>
    <property type="project" value="TreeGrafter"/>
</dbReference>
<dbReference type="VEuPathDB" id="MicrosporidiaDB:ECU05_0760"/>
<reference evidence="7" key="1">
    <citation type="journal article" date="2013" name="Eukaryot. Cell">
        <title>Extremely Reduced Levels of Heterozygosity in the Vertebrate Pathogen Encephalitozoon cuniculi.</title>
        <authorList>
            <person name="Selman M."/>
            <person name="Sak B."/>
            <person name="Kvac M."/>
            <person name="Farinelli L."/>
            <person name="Weiss L.M."/>
            <person name="Corradi N."/>
        </authorList>
    </citation>
    <scope>NUCLEOTIDE SEQUENCE</scope>
</reference>
<dbReference type="VEuPathDB" id="MicrosporidiaDB:AEWD_050740"/>
<feature type="domain" description="Ubiquitin-like protease family profile" evidence="6">
    <location>
        <begin position="51"/>
        <end position="206"/>
    </location>
</feature>
<evidence type="ECO:0000256" key="1">
    <source>
        <dbReference type="ARBA" id="ARBA00005234"/>
    </source>
</evidence>
<dbReference type="GO" id="GO:0016929">
    <property type="term" value="F:deSUMOylase activity"/>
    <property type="evidence" value="ECO:0007669"/>
    <property type="project" value="TreeGrafter"/>
</dbReference>
<dbReference type="Pfam" id="PF02902">
    <property type="entry name" value="Peptidase_C48"/>
    <property type="match status" value="1"/>
</dbReference>
<dbReference type="GO" id="GO:0016926">
    <property type="term" value="P:protein desumoylation"/>
    <property type="evidence" value="ECO:0007669"/>
    <property type="project" value="TreeGrafter"/>
</dbReference>
<evidence type="ECO:0000256" key="5">
    <source>
        <dbReference type="SAM" id="MobiDB-lite"/>
    </source>
</evidence>
<dbReference type="PROSITE" id="PS50600">
    <property type="entry name" value="ULP_PROTEASE"/>
    <property type="match status" value="1"/>
</dbReference>
<proteinExistence type="inferred from homology"/>
<keyword evidence="2" id="KW-0645">Protease</keyword>
<dbReference type="PANTHER" id="PTHR12606:SF141">
    <property type="entry name" value="GH15225P-RELATED"/>
    <property type="match status" value="1"/>
</dbReference>
<protein>
    <recommendedName>
        <fullName evidence="6">Ubiquitin-like protease family profile domain-containing protein</fullName>
    </recommendedName>
</protein>
<dbReference type="VEuPathDB" id="MicrosporidiaDB:AEWQ_050740"/>
<evidence type="ECO:0000256" key="2">
    <source>
        <dbReference type="ARBA" id="ARBA00022670"/>
    </source>
</evidence>
<dbReference type="Gene3D" id="3.40.395.10">
    <property type="entry name" value="Adenoviral Proteinase, Chain A"/>
    <property type="match status" value="1"/>
</dbReference>
<accession>M1K8P5</accession>
<dbReference type="AlphaFoldDB" id="M1K8P5"/>
<organism evidence="7">
    <name type="scientific">Encephalitozoon cuniculi</name>
    <name type="common">Microsporidian parasite</name>
    <dbReference type="NCBI Taxonomy" id="6035"/>
    <lineage>
        <taxon>Eukaryota</taxon>
        <taxon>Fungi</taxon>
        <taxon>Fungi incertae sedis</taxon>
        <taxon>Microsporidia</taxon>
        <taxon>Unikaryonidae</taxon>
        <taxon>Encephalitozoon</taxon>
    </lineage>
</organism>
<sequence>MDSEELREENPHATGGGHGSILDTVPSRQSQLDAVAEACLEVSTAVKREGYELLPEDIRRMRDGSLLNDKIINVYFELLAKHSKATVYVFSTFFYTTLSRRGVEWVQRWTSGINIFENRLIYIPVHIPGHWMLMVFDVREMVLEHYDSMGNVYRDVARRVSGYLRDEWRRIHGKDPLISIRLKRKIPLQRNGKDCGVFVCMFGRYRLCGDREWLSSDDIPRFRKMMLHEIMSSRILYRTFHLFA</sequence>
<keyword evidence="3" id="KW-0378">Hydrolase</keyword>
<gene>
    <name evidence="7" type="ORF">ECU05_0760</name>
</gene>
<evidence type="ECO:0000256" key="3">
    <source>
        <dbReference type="ARBA" id="ARBA00022801"/>
    </source>
</evidence>
<comment type="similarity">
    <text evidence="1">Belongs to the peptidase C48 family.</text>
</comment>
<evidence type="ECO:0000256" key="4">
    <source>
        <dbReference type="ARBA" id="ARBA00022807"/>
    </source>
</evidence>
<dbReference type="VEuPathDB" id="MicrosporidiaDB:M970_050740"/>
<dbReference type="InterPro" id="IPR003653">
    <property type="entry name" value="Peptidase_C48_C"/>
</dbReference>
<dbReference type="SUPFAM" id="SSF54001">
    <property type="entry name" value="Cysteine proteinases"/>
    <property type="match status" value="1"/>
</dbReference>
<feature type="region of interest" description="Disordered" evidence="5">
    <location>
        <begin position="1"/>
        <end position="22"/>
    </location>
</feature>
<dbReference type="PANTHER" id="PTHR12606">
    <property type="entry name" value="SENTRIN/SUMO-SPECIFIC PROTEASE"/>
    <property type="match status" value="1"/>
</dbReference>
<evidence type="ECO:0000313" key="7">
    <source>
        <dbReference type="EMBL" id="AGE95440.1"/>
    </source>
</evidence>
<dbReference type="OMA" id="DRAANSQ"/>
<dbReference type="VEuPathDB" id="MicrosporidiaDB:AEWR_050740"/>
<dbReference type="EMBL" id="KC513607">
    <property type="protein sequence ID" value="AGE95440.1"/>
    <property type="molecule type" value="Genomic_DNA"/>
</dbReference>